<protein>
    <submittedName>
        <fullName evidence="4">Uncharacterized protein</fullName>
    </submittedName>
</protein>
<dbReference type="Pfam" id="PF22124">
    <property type="entry name" value="Glyco_hydro_95_cat"/>
    <property type="match status" value="1"/>
</dbReference>
<dbReference type="PANTHER" id="PTHR31084">
    <property type="entry name" value="ALPHA-L-FUCOSIDASE 2"/>
    <property type="match status" value="1"/>
</dbReference>
<dbReference type="eggNOG" id="ENOG502QQ9E">
    <property type="taxonomic scope" value="Eukaryota"/>
</dbReference>
<dbReference type="SUPFAM" id="SSF48208">
    <property type="entry name" value="Six-hairpin glycosidases"/>
    <property type="match status" value="1"/>
</dbReference>
<dbReference type="InterPro" id="IPR049053">
    <property type="entry name" value="AFCA-like_C"/>
</dbReference>
<sequence>MQLSSVQQPPVQAVLAPSLLQTGLQGASDHVSWTAPSAFPSSGNGLWYTAPADADAWSSEWLPVGNGYIAATIPGGAIQEAMHVNIESLWTGGPMQDPTYNGGNQLASQQAAMAQDMQMYRQEIFTSPNGTIENIEDLMTDAGAYGSYSSAGLLLTTLNTTDSVSNYFRWLDLDAAVARTQWTDDSGSSYFREQFCSNPAQACVQFVNSTGTLPELTYALSVNLETGLPVPNVSCFDNSTLLVRGLVNDPGMSYEVLARVRTSGDASVTCTPSGSNATLTVDGAQDAWLTWVGGTNYDMYAGTPATGFSFAGPDPHDALTGLLNAATAERVTYDDLLNAHISDYNGVISPFSLDLGQTPDLTTPTDQLKAAYQTNVGNPYLEWVLFNYGRYLLASSARGVLPPNLQGKWVETWQTIWGSDSNINIQMNHWFAEMTNMDVVLPLFNYIENTWAPRGATTAQILYNISRGWVTHDEIFGHTGMKLEGNSAQWADYPESAVWMMFHVWDHFDYTGNKTWFQQQGWPLLKGVAQFHLDKLIPDLHFNDSTLVTAPCNSPEQVPITFGCAHAQQVIWQLFNAIEKGYEASGDTDTAFLEEVREKRAQMDKGIHIGSWGQLQEWKVDMDSPTDTHRHLSHLIGLYPGYAITSYDPSIQNSSTTKYSKSDVLAAAETSLYHRGNGTGPDADAGWEKAWRAACWAQLANASEFYFELSYTIERNIGPNLFSLYAPGSGPDGIFQIDANFGYPAALLNGLLQAPDVASYSTPLVVTILPALPSVWPSGSIKGARVRGGMTLDLEWAQGKPTALIIKVDESVTARPVEIVYSGNIVSSFTTSGGISKSISFS</sequence>
<evidence type="ECO:0000313" key="5">
    <source>
        <dbReference type="Proteomes" id="UP000015241"/>
    </source>
</evidence>
<dbReference type="AlphaFoldDB" id="S8F960"/>
<dbReference type="InterPro" id="IPR012341">
    <property type="entry name" value="6hp_glycosidase-like_sf"/>
</dbReference>
<dbReference type="Proteomes" id="UP000015241">
    <property type="component" value="Unassembled WGS sequence"/>
</dbReference>
<name>S8F960_FOMSC</name>
<feature type="domain" description="Alpha fucosidase A-like C-terminal" evidence="2">
    <location>
        <begin position="765"/>
        <end position="810"/>
    </location>
</feature>
<dbReference type="PIRSF" id="PIRSF007663">
    <property type="entry name" value="UCP007663"/>
    <property type="match status" value="1"/>
</dbReference>
<evidence type="ECO:0000259" key="3">
    <source>
        <dbReference type="Pfam" id="PF22124"/>
    </source>
</evidence>
<dbReference type="STRING" id="743788.S8F960"/>
<dbReference type="OrthoDB" id="2848340at2759"/>
<dbReference type="InParanoid" id="S8F960"/>
<dbReference type="EMBL" id="KE504168">
    <property type="protein sequence ID" value="EPS98175.1"/>
    <property type="molecule type" value="Genomic_DNA"/>
</dbReference>
<accession>S8F960</accession>
<evidence type="ECO:0000259" key="1">
    <source>
        <dbReference type="Pfam" id="PF14498"/>
    </source>
</evidence>
<proteinExistence type="predicted"/>
<feature type="domain" description="Glycosyl hydrolase family 95 N-terminal" evidence="1">
    <location>
        <begin position="46"/>
        <end position="299"/>
    </location>
</feature>
<dbReference type="GO" id="GO:0004560">
    <property type="term" value="F:alpha-L-fucosidase activity"/>
    <property type="evidence" value="ECO:0007669"/>
    <property type="project" value="InterPro"/>
</dbReference>
<organism evidence="4 5">
    <name type="scientific">Fomitopsis schrenkii</name>
    <name type="common">Brown rot fungus</name>
    <dbReference type="NCBI Taxonomy" id="2126942"/>
    <lineage>
        <taxon>Eukaryota</taxon>
        <taxon>Fungi</taxon>
        <taxon>Dikarya</taxon>
        <taxon>Basidiomycota</taxon>
        <taxon>Agaricomycotina</taxon>
        <taxon>Agaricomycetes</taxon>
        <taxon>Polyporales</taxon>
        <taxon>Fomitopsis</taxon>
    </lineage>
</organism>
<keyword evidence="5" id="KW-1185">Reference proteome</keyword>
<dbReference type="Gene3D" id="1.50.10.10">
    <property type="match status" value="1"/>
</dbReference>
<dbReference type="InterPro" id="IPR016518">
    <property type="entry name" value="Alpha-L-fucosidase"/>
</dbReference>
<dbReference type="PANTHER" id="PTHR31084:SF3">
    <property type="entry name" value="ALPHA-FUCOSIDASE A"/>
    <property type="match status" value="1"/>
</dbReference>
<dbReference type="HOGENOM" id="CLU_004617_2_2_1"/>
<dbReference type="Pfam" id="PF21307">
    <property type="entry name" value="Glyco_hydro_95_C"/>
    <property type="match status" value="1"/>
</dbReference>
<dbReference type="InterPro" id="IPR054363">
    <property type="entry name" value="GH95_cat"/>
</dbReference>
<dbReference type="GO" id="GO:0005975">
    <property type="term" value="P:carbohydrate metabolic process"/>
    <property type="evidence" value="ECO:0007669"/>
    <property type="project" value="InterPro"/>
</dbReference>
<dbReference type="Pfam" id="PF14498">
    <property type="entry name" value="Glyco_hyd_65N_2"/>
    <property type="match status" value="1"/>
</dbReference>
<evidence type="ECO:0000259" key="2">
    <source>
        <dbReference type="Pfam" id="PF21307"/>
    </source>
</evidence>
<feature type="domain" description="Glycosyl hydrolase family 95 catalytic" evidence="3">
    <location>
        <begin position="333"/>
        <end position="749"/>
    </location>
</feature>
<dbReference type="InterPro" id="IPR027414">
    <property type="entry name" value="GH95_N_dom"/>
</dbReference>
<evidence type="ECO:0000313" key="4">
    <source>
        <dbReference type="EMBL" id="EPS98175.1"/>
    </source>
</evidence>
<dbReference type="InterPro" id="IPR008928">
    <property type="entry name" value="6-hairpin_glycosidase_sf"/>
</dbReference>
<gene>
    <name evidence="4" type="ORF">FOMPIDRAFT_124342</name>
</gene>
<reference evidence="4 5" key="1">
    <citation type="journal article" date="2012" name="Science">
        <title>The Paleozoic origin of enzymatic lignin decomposition reconstructed from 31 fungal genomes.</title>
        <authorList>
            <person name="Floudas D."/>
            <person name="Binder M."/>
            <person name="Riley R."/>
            <person name="Barry K."/>
            <person name="Blanchette R.A."/>
            <person name="Henrissat B."/>
            <person name="Martinez A.T."/>
            <person name="Otillar R."/>
            <person name="Spatafora J.W."/>
            <person name="Yadav J.S."/>
            <person name="Aerts A."/>
            <person name="Benoit I."/>
            <person name="Boyd A."/>
            <person name="Carlson A."/>
            <person name="Copeland A."/>
            <person name="Coutinho P.M."/>
            <person name="de Vries R.P."/>
            <person name="Ferreira P."/>
            <person name="Findley K."/>
            <person name="Foster B."/>
            <person name="Gaskell J."/>
            <person name="Glotzer D."/>
            <person name="Gorecki P."/>
            <person name="Heitman J."/>
            <person name="Hesse C."/>
            <person name="Hori C."/>
            <person name="Igarashi K."/>
            <person name="Jurgens J.A."/>
            <person name="Kallen N."/>
            <person name="Kersten P."/>
            <person name="Kohler A."/>
            <person name="Kuees U."/>
            <person name="Kumar T.K.A."/>
            <person name="Kuo A."/>
            <person name="LaButti K."/>
            <person name="Larrondo L.F."/>
            <person name="Lindquist E."/>
            <person name="Ling A."/>
            <person name="Lombard V."/>
            <person name="Lucas S."/>
            <person name="Lundell T."/>
            <person name="Martin R."/>
            <person name="McLaughlin D.J."/>
            <person name="Morgenstern I."/>
            <person name="Morin E."/>
            <person name="Murat C."/>
            <person name="Nagy L.G."/>
            <person name="Nolan M."/>
            <person name="Ohm R.A."/>
            <person name="Patyshakuliyeva A."/>
            <person name="Rokas A."/>
            <person name="Ruiz-Duenas F.J."/>
            <person name="Sabat G."/>
            <person name="Salamov A."/>
            <person name="Samejima M."/>
            <person name="Schmutz J."/>
            <person name="Slot J.C."/>
            <person name="St John F."/>
            <person name="Stenlid J."/>
            <person name="Sun H."/>
            <person name="Sun S."/>
            <person name="Syed K."/>
            <person name="Tsang A."/>
            <person name="Wiebenga A."/>
            <person name="Young D."/>
            <person name="Pisabarro A."/>
            <person name="Eastwood D.C."/>
            <person name="Martin F."/>
            <person name="Cullen D."/>
            <person name="Grigoriev I.V."/>
            <person name="Hibbett D.S."/>
        </authorList>
    </citation>
    <scope>NUCLEOTIDE SEQUENCE</scope>
    <source>
        <strain evidence="5">FP-58527</strain>
    </source>
</reference>